<gene>
    <name evidence="2" type="ORF">CWI84_01970</name>
</gene>
<dbReference type="RefSeq" id="WP_126840887.1">
    <property type="nucleotide sequence ID" value="NZ_PIQH01000001.1"/>
</dbReference>
<organism evidence="2 3">
    <name type="scientific">Idiomarina tyrosinivorans</name>
    <dbReference type="NCBI Taxonomy" id="1445662"/>
    <lineage>
        <taxon>Bacteria</taxon>
        <taxon>Pseudomonadati</taxon>
        <taxon>Pseudomonadota</taxon>
        <taxon>Gammaproteobacteria</taxon>
        <taxon>Alteromonadales</taxon>
        <taxon>Idiomarinaceae</taxon>
        <taxon>Idiomarina</taxon>
    </lineage>
</organism>
<protein>
    <recommendedName>
        <fullName evidence="4">Zinc ribbon domain-containing protein</fullName>
    </recommendedName>
</protein>
<proteinExistence type="predicted"/>
<dbReference type="Proteomes" id="UP000287996">
    <property type="component" value="Unassembled WGS sequence"/>
</dbReference>
<feature type="transmembrane region" description="Helical" evidence="1">
    <location>
        <begin position="29"/>
        <end position="47"/>
    </location>
</feature>
<evidence type="ECO:0000313" key="2">
    <source>
        <dbReference type="EMBL" id="RUO81546.1"/>
    </source>
</evidence>
<keyword evidence="1" id="KW-0812">Transmembrane</keyword>
<keyword evidence="1" id="KW-1133">Transmembrane helix</keyword>
<dbReference type="EMBL" id="PIQH01000001">
    <property type="protein sequence ID" value="RUO81546.1"/>
    <property type="molecule type" value="Genomic_DNA"/>
</dbReference>
<keyword evidence="1" id="KW-0472">Membrane</keyword>
<keyword evidence="3" id="KW-1185">Reference proteome</keyword>
<evidence type="ECO:0008006" key="4">
    <source>
        <dbReference type="Google" id="ProtNLM"/>
    </source>
</evidence>
<comment type="caution">
    <text evidence="2">The sequence shown here is derived from an EMBL/GenBank/DDBJ whole genome shotgun (WGS) entry which is preliminary data.</text>
</comment>
<evidence type="ECO:0000313" key="3">
    <source>
        <dbReference type="Proteomes" id="UP000287996"/>
    </source>
</evidence>
<dbReference type="AlphaFoldDB" id="A0A432ZUX4"/>
<evidence type="ECO:0000256" key="1">
    <source>
        <dbReference type="SAM" id="Phobius"/>
    </source>
</evidence>
<sequence>MMFLLIIWIICGLIASSVASSKGHNPGVWFLIGAIFGIFGLVAVMLLDNRKDQQNVEAHDANQQTDVNDTRECPYCAERIKKKAKICRYCGSVVEPLVTDDTPQRLSPAELTRERILRKAEQLGVAAEPLQPDDAVRFTHKGQTHDFFILKRANEFLDSLEDE</sequence>
<dbReference type="OrthoDB" id="9814116at2"/>
<reference evidence="2 3" key="1">
    <citation type="journal article" date="2011" name="Front. Microbiol.">
        <title>Genomic signatures of strain selection and enhancement in Bacillus atrophaeus var. globigii, a historical biowarfare simulant.</title>
        <authorList>
            <person name="Gibbons H.S."/>
            <person name="Broomall S.M."/>
            <person name="McNew L.A."/>
            <person name="Daligault H."/>
            <person name="Chapman C."/>
            <person name="Bruce D."/>
            <person name="Karavis M."/>
            <person name="Krepps M."/>
            <person name="McGregor P.A."/>
            <person name="Hong C."/>
            <person name="Park K.H."/>
            <person name="Akmal A."/>
            <person name="Feldman A."/>
            <person name="Lin J.S."/>
            <person name="Chang W.E."/>
            <person name="Higgs B.W."/>
            <person name="Demirev P."/>
            <person name="Lindquist J."/>
            <person name="Liem A."/>
            <person name="Fochler E."/>
            <person name="Read T.D."/>
            <person name="Tapia R."/>
            <person name="Johnson S."/>
            <person name="Bishop-Lilly K.A."/>
            <person name="Detter C."/>
            <person name="Han C."/>
            <person name="Sozhamannan S."/>
            <person name="Rosenzweig C.N."/>
            <person name="Skowronski E.W."/>
        </authorList>
    </citation>
    <scope>NUCLEOTIDE SEQUENCE [LARGE SCALE GENOMIC DNA]</scope>
    <source>
        <strain evidence="2 3">CC-PW-9</strain>
    </source>
</reference>
<name>A0A432ZUX4_9GAMM</name>
<accession>A0A432ZUX4</accession>